<keyword evidence="2" id="KW-1133">Transmembrane helix</keyword>
<keyword evidence="2" id="KW-0472">Membrane</keyword>
<reference evidence="3 4" key="1">
    <citation type="submission" date="2024-05" db="EMBL/GenBank/DDBJ databases">
        <title>Genome sequencing of Marine Estuary Bacteria, Pseudoalteromonas distincta strain FA, Psychrobacter proteolyticus strain EA, and Shewanella baltica strain CA.</title>
        <authorList>
            <person name="Dieffenbach S.A."/>
            <person name="Maclea K.S."/>
        </authorList>
    </citation>
    <scope>NUCLEOTIDE SEQUENCE [LARGE SCALE GENOMIC DNA]</scope>
    <source>
        <strain evidence="3 4">EA</strain>
    </source>
</reference>
<dbReference type="PANTHER" id="PTHR34980">
    <property type="entry name" value="INNER MEMBRANE PROTEIN-RELATED-RELATED"/>
    <property type="match status" value="1"/>
</dbReference>
<keyword evidence="4" id="KW-1185">Reference proteome</keyword>
<proteinExistence type="predicted"/>
<feature type="region of interest" description="Disordered" evidence="1">
    <location>
        <begin position="1"/>
        <end position="23"/>
    </location>
</feature>
<feature type="transmembrane region" description="Helical" evidence="2">
    <location>
        <begin position="113"/>
        <end position="132"/>
    </location>
</feature>
<sequence length="147" mass="16625">MENNIKLDKATPPPLPRSTMANNHSAETNYGIIDWFKKGMRNYTNFSGRARRKEYWYSFLVQMGVMIVAMLLDAIIFSSETGLFYIVAALGLFLPGLAVTIRRLHDTSRSGWWFLIGIVPLIGSIILLVFLVSDTKPETNKWGLPAK</sequence>
<evidence type="ECO:0000313" key="4">
    <source>
        <dbReference type="Proteomes" id="UP001414441"/>
    </source>
</evidence>
<feature type="transmembrane region" description="Helical" evidence="2">
    <location>
        <begin position="83"/>
        <end position="101"/>
    </location>
</feature>
<dbReference type="InterPro" id="IPR008523">
    <property type="entry name" value="DUF805"/>
</dbReference>
<dbReference type="PANTHER" id="PTHR34980:SF2">
    <property type="entry name" value="INNER MEMBRANE PROTEIN YHAH-RELATED"/>
    <property type="match status" value="1"/>
</dbReference>
<evidence type="ECO:0000256" key="1">
    <source>
        <dbReference type="SAM" id="MobiDB-lite"/>
    </source>
</evidence>
<keyword evidence="2" id="KW-0812">Transmembrane</keyword>
<dbReference type="Proteomes" id="UP001414441">
    <property type="component" value="Unassembled WGS sequence"/>
</dbReference>
<feature type="transmembrane region" description="Helical" evidence="2">
    <location>
        <begin position="55"/>
        <end position="77"/>
    </location>
</feature>
<organism evidence="3 4">
    <name type="scientific">Psychrobacter proteolyticus</name>
    <dbReference type="NCBI Taxonomy" id="147825"/>
    <lineage>
        <taxon>Bacteria</taxon>
        <taxon>Pseudomonadati</taxon>
        <taxon>Pseudomonadota</taxon>
        <taxon>Gammaproteobacteria</taxon>
        <taxon>Moraxellales</taxon>
        <taxon>Moraxellaceae</taxon>
        <taxon>Psychrobacter</taxon>
    </lineage>
</organism>
<accession>A0ABV0D732</accession>
<name>A0ABV0D732_9GAMM</name>
<comment type="caution">
    <text evidence="3">The sequence shown here is derived from an EMBL/GenBank/DDBJ whole genome shotgun (WGS) entry which is preliminary data.</text>
</comment>
<dbReference type="Pfam" id="PF05656">
    <property type="entry name" value="DUF805"/>
    <property type="match status" value="1"/>
</dbReference>
<dbReference type="RefSeq" id="WP_347163441.1">
    <property type="nucleotide sequence ID" value="NZ_JBDLOB010000005.1"/>
</dbReference>
<protein>
    <submittedName>
        <fullName evidence="3">DUF805 domain-containing protein</fullName>
    </submittedName>
</protein>
<gene>
    <name evidence="3" type="ORF">ABFV72_09790</name>
</gene>
<dbReference type="EMBL" id="JBDLOB010000005">
    <property type="protein sequence ID" value="MEN8626299.1"/>
    <property type="molecule type" value="Genomic_DNA"/>
</dbReference>
<evidence type="ECO:0000256" key="2">
    <source>
        <dbReference type="SAM" id="Phobius"/>
    </source>
</evidence>
<evidence type="ECO:0000313" key="3">
    <source>
        <dbReference type="EMBL" id="MEN8626299.1"/>
    </source>
</evidence>